<accession>A0A3L6FZN8</accession>
<keyword evidence="2" id="KW-1133">Transmembrane helix</keyword>
<organism evidence="3">
    <name type="scientific">Zea mays</name>
    <name type="common">Maize</name>
    <dbReference type="NCBI Taxonomy" id="4577"/>
    <lineage>
        <taxon>Eukaryota</taxon>
        <taxon>Viridiplantae</taxon>
        <taxon>Streptophyta</taxon>
        <taxon>Embryophyta</taxon>
        <taxon>Tracheophyta</taxon>
        <taxon>Spermatophyta</taxon>
        <taxon>Magnoliopsida</taxon>
        <taxon>Liliopsida</taxon>
        <taxon>Poales</taxon>
        <taxon>Poaceae</taxon>
        <taxon>PACMAD clade</taxon>
        <taxon>Panicoideae</taxon>
        <taxon>Andropogonodae</taxon>
        <taxon>Andropogoneae</taxon>
        <taxon>Tripsacinae</taxon>
        <taxon>Zea</taxon>
    </lineage>
</organism>
<name>A0A3L6FZN8_MAIZE</name>
<feature type="compositionally biased region" description="Polar residues" evidence="1">
    <location>
        <begin position="203"/>
        <end position="218"/>
    </location>
</feature>
<dbReference type="Proteomes" id="UP000251960">
    <property type="component" value="Chromosome 2"/>
</dbReference>
<feature type="region of interest" description="Disordered" evidence="1">
    <location>
        <begin position="500"/>
        <end position="519"/>
    </location>
</feature>
<dbReference type="PANTHER" id="PTHR36335">
    <property type="entry name" value="CHAPERONE DNAJ-DOMAIN SUPERFAMILY PROTEIN"/>
    <property type="match status" value="1"/>
</dbReference>
<feature type="transmembrane region" description="Helical" evidence="2">
    <location>
        <begin position="550"/>
        <end position="571"/>
    </location>
</feature>
<reference evidence="3" key="1">
    <citation type="journal article" date="2018" name="Nat. Genet.">
        <title>Extensive intraspecific gene order and gene structural variations between Mo17 and other maize genomes.</title>
        <authorList>
            <person name="Sun S."/>
            <person name="Zhou Y."/>
            <person name="Chen J."/>
            <person name="Shi J."/>
            <person name="Zhao H."/>
            <person name="Zhao H."/>
            <person name="Song W."/>
            <person name="Zhang M."/>
            <person name="Cui Y."/>
            <person name="Dong X."/>
            <person name="Liu H."/>
            <person name="Ma X."/>
            <person name="Jiao Y."/>
            <person name="Wang B."/>
            <person name="Wei X."/>
            <person name="Stein J.C."/>
            <person name="Glaubitz J.C."/>
            <person name="Lu F."/>
            <person name="Yu G."/>
            <person name="Liang C."/>
            <person name="Fengler K."/>
            <person name="Li B."/>
            <person name="Rafalski A."/>
            <person name="Schnable P.S."/>
            <person name="Ware D.H."/>
            <person name="Buckler E.S."/>
            <person name="Lai J."/>
        </authorList>
    </citation>
    <scope>NUCLEOTIDE SEQUENCE [LARGE SCALE GENOMIC DNA]</scope>
    <source>
        <tissue evidence="3">Seedling</tissue>
    </source>
</reference>
<dbReference type="PANTHER" id="PTHR36335:SF1">
    <property type="entry name" value="CHAPERONE DNAJ-DOMAIN SUPERFAMILY PROTEIN"/>
    <property type="match status" value="1"/>
</dbReference>
<dbReference type="AlphaFoldDB" id="A0A3L6FZN8"/>
<evidence type="ECO:0008006" key="4">
    <source>
        <dbReference type="Google" id="ProtNLM"/>
    </source>
</evidence>
<evidence type="ECO:0000256" key="1">
    <source>
        <dbReference type="SAM" id="MobiDB-lite"/>
    </source>
</evidence>
<feature type="compositionally biased region" description="Low complexity" evidence="1">
    <location>
        <begin position="455"/>
        <end position="470"/>
    </location>
</feature>
<feature type="compositionally biased region" description="Basic and acidic residues" evidence="1">
    <location>
        <begin position="219"/>
        <end position="239"/>
    </location>
</feature>
<feature type="compositionally biased region" description="Acidic residues" evidence="1">
    <location>
        <begin position="88"/>
        <end position="98"/>
    </location>
</feature>
<feature type="compositionally biased region" description="Polar residues" evidence="1">
    <location>
        <begin position="504"/>
        <end position="514"/>
    </location>
</feature>
<gene>
    <name evidence="3" type="ORF">Zm00014a_019408</name>
</gene>
<feature type="compositionally biased region" description="Low complexity" evidence="1">
    <location>
        <begin position="435"/>
        <end position="448"/>
    </location>
</feature>
<proteinExistence type="predicted"/>
<keyword evidence="2" id="KW-0812">Transmembrane</keyword>
<sequence length="650" mass="70194">MEHAAARESASAAAAPGSEARKGGGSSGDVINEDEKDGTRGDKAGPSMSRASGSPVAMTPGRGSPRNRYGFDCSYDSSESNLTKGWDSDTDDGSDCEILDDAAGTAWEMWETAASRKKPPHGVDECEDGGATAFTSCDGLETQPGKYSKHLFGAECHPEESMSWSYSAASKYGSQNSSDSTKESPEHAQSSSGTEKDVHGPSVPNTEECSNGDFSSINGKERAQNRNDSGKDIPTECHLNDNISRSFSDARKEGLQNNTGRSKDHHDQFSAPNVKECSMVGSEKASRGVQLPRPDESSAYNFTPANRFFSGISSVDRNDGSPPIFVSTPEKVDEKIPEDVYSQKDPSPPEASYNTNFYSAQDNGLAKGKDLLQDPKELGQFASVIGEREKHKESVEYKRVAEEEWASRHRQLQIQEPKSPWPRRESKLHRRCHGTSLSSASTLRTALLPSPRTVPPRAGGSAAASSQPPSHARGSIVVALSLGWARTPIREQIRPSLRPVPERTQPTAKSNNASPFPRLCSPSPVHPRAARTMTSQDVLLPEQGCCICTLIVRVLVVVGLVFGFGIHTRGFHKLTSSMHMQDAYCPGVGSSFRGYNHFVPPPLLQDLGPGCGPIRALSRSRVSMELDELSPPSSVIFIACCILVLFEPII</sequence>
<comment type="caution">
    <text evidence="3">The sequence shown here is derived from an EMBL/GenBank/DDBJ whole genome shotgun (WGS) entry which is preliminary data.</text>
</comment>
<feature type="region of interest" description="Disordered" evidence="1">
    <location>
        <begin position="1"/>
        <end position="98"/>
    </location>
</feature>
<feature type="region of interest" description="Disordered" evidence="1">
    <location>
        <begin position="163"/>
        <end position="356"/>
    </location>
</feature>
<dbReference type="EMBL" id="NCVQ01000003">
    <property type="protein sequence ID" value="PWZ40277.1"/>
    <property type="molecule type" value="Genomic_DNA"/>
</dbReference>
<keyword evidence="2" id="KW-0472">Membrane</keyword>
<feature type="compositionally biased region" description="Polar residues" evidence="1">
    <location>
        <begin position="163"/>
        <end position="179"/>
    </location>
</feature>
<feature type="compositionally biased region" description="Basic and acidic residues" evidence="1">
    <location>
        <begin position="330"/>
        <end position="342"/>
    </location>
</feature>
<evidence type="ECO:0000313" key="3">
    <source>
        <dbReference type="EMBL" id="PWZ40277.1"/>
    </source>
</evidence>
<feature type="region of interest" description="Disordered" evidence="1">
    <location>
        <begin position="411"/>
        <end position="470"/>
    </location>
</feature>
<feature type="region of interest" description="Disordered" evidence="1">
    <location>
        <begin position="112"/>
        <end position="140"/>
    </location>
</feature>
<dbReference type="ExpressionAtlas" id="A0A3L6FZN8">
    <property type="expression patterns" value="baseline and differential"/>
</dbReference>
<evidence type="ECO:0000256" key="2">
    <source>
        <dbReference type="SAM" id="Phobius"/>
    </source>
</evidence>
<feature type="compositionally biased region" description="Low complexity" evidence="1">
    <location>
        <begin position="7"/>
        <end position="18"/>
    </location>
</feature>
<protein>
    <recommendedName>
        <fullName evidence="4">Chaperone DnaJ-domain superfamily protein</fullName>
    </recommendedName>
</protein>